<feature type="compositionally biased region" description="Basic residues" evidence="1">
    <location>
        <begin position="236"/>
        <end position="250"/>
    </location>
</feature>
<feature type="region of interest" description="Disordered" evidence="1">
    <location>
        <begin position="131"/>
        <end position="159"/>
    </location>
</feature>
<protein>
    <submittedName>
        <fullName evidence="2">Uncharacterized protein</fullName>
    </submittedName>
</protein>
<dbReference type="Gene3D" id="3.90.228.10">
    <property type="match status" value="1"/>
</dbReference>
<evidence type="ECO:0000256" key="1">
    <source>
        <dbReference type="SAM" id="MobiDB-lite"/>
    </source>
</evidence>
<evidence type="ECO:0000313" key="2">
    <source>
        <dbReference type="EMBL" id="CAJ1373615.1"/>
    </source>
</evidence>
<accession>A0AA36HRT3</accession>
<evidence type="ECO:0000313" key="3">
    <source>
        <dbReference type="Proteomes" id="UP001178507"/>
    </source>
</evidence>
<feature type="compositionally biased region" description="Low complexity" evidence="1">
    <location>
        <begin position="131"/>
        <end position="149"/>
    </location>
</feature>
<name>A0AA36HRT3_9DINO</name>
<reference evidence="2" key="1">
    <citation type="submission" date="2023-08" db="EMBL/GenBank/DDBJ databases">
        <authorList>
            <person name="Chen Y."/>
            <person name="Shah S."/>
            <person name="Dougan E. K."/>
            <person name="Thang M."/>
            <person name="Chan C."/>
        </authorList>
    </citation>
    <scope>NUCLEOTIDE SEQUENCE</scope>
</reference>
<feature type="region of interest" description="Disordered" evidence="1">
    <location>
        <begin position="227"/>
        <end position="252"/>
    </location>
</feature>
<dbReference type="AlphaFoldDB" id="A0AA36HRT3"/>
<dbReference type="EMBL" id="CAUJNA010000204">
    <property type="protein sequence ID" value="CAJ1373615.1"/>
    <property type="molecule type" value="Genomic_DNA"/>
</dbReference>
<keyword evidence="3" id="KW-1185">Reference proteome</keyword>
<sequence>MAELALELDFCKTAWPMRKGYRHFLDGRDTSGRSSYSKSVASKWLHRLESCEHATARMAHSVAHRHKHSQQKSDACRTKSKRYKSPREPESWMMSSGREALDWESFDHSFLEFHDSDDLSDWDSGSESTCSGISGSTCSSCSTSSNASSKSEKSELEPTRWEMAQRVAASTAAAYRKLVPARPKAVKSPPKVKKPQQRIFSTVPRVQASVSPPFPEAHAAALEFAKGEESEQSLRTGKHFGRGKPGQPKRQKLEQIDACSPEYEAITRYFQQTLSREPEIHSLSRITQQGVQQRFMSNGDNTLMFHGCGLVLCSTKLLENDGCLTNYQQVSLFRVLDRPRQERAKL</sequence>
<gene>
    <name evidence="2" type="ORF">EVOR1521_LOCUS3379</name>
</gene>
<feature type="compositionally biased region" description="Basic and acidic residues" evidence="1">
    <location>
        <begin position="150"/>
        <end position="159"/>
    </location>
</feature>
<organism evidence="2 3">
    <name type="scientific">Effrenium voratum</name>
    <dbReference type="NCBI Taxonomy" id="2562239"/>
    <lineage>
        <taxon>Eukaryota</taxon>
        <taxon>Sar</taxon>
        <taxon>Alveolata</taxon>
        <taxon>Dinophyceae</taxon>
        <taxon>Suessiales</taxon>
        <taxon>Symbiodiniaceae</taxon>
        <taxon>Effrenium</taxon>
    </lineage>
</organism>
<feature type="region of interest" description="Disordered" evidence="1">
    <location>
        <begin position="60"/>
        <end position="94"/>
    </location>
</feature>
<proteinExistence type="predicted"/>
<comment type="caution">
    <text evidence="2">The sequence shown here is derived from an EMBL/GenBank/DDBJ whole genome shotgun (WGS) entry which is preliminary data.</text>
</comment>
<dbReference type="Proteomes" id="UP001178507">
    <property type="component" value="Unassembled WGS sequence"/>
</dbReference>